<evidence type="ECO:0000256" key="17">
    <source>
        <dbReference type="SAM" id="Coils"/>
    </source>
</evidence>
<dbReference type="GO" id="GO:0005886">
    <property type="term" value="C:plasma membrane"/>
    <property type="evidence" value="ECO:0007669"/>
    <property type="project" value="UniProtKB-SubCell"/>
</dbReference>
<keyword evidence="10 15" id="KW-0066">ATP synthesis</keyword>
<comment type="similarity">
    <text evidence="1 15 16">Belongs to the ATPase B chain family.</text>
</comment>
<evidence type="ECO:0000256" key="3">
    <source>
        <dbReference type="ARBA" id="ARBA00022475"/>
    </source>
</evidence>
<dbReference type="Proteomes" id="UP000262607">
    <property type="component" value="Chromosome"/>
</dbReference>
<keyword evidence="3 15" id="KW-1003">Cell membrane</keyword>
<evidence type="ECO:0000256" key="2">
    <source>
        <dbReference type="ARBA" id="ARBA00022448"/>
    </source>
</evidence>
<dbReference type="AlphaFoldDB" id="A0AAD1FRF5"/>
<comment type="function">
    <text evidence="12">Component of the F(0) channel, it forms part of the peripheral stalk, linking F(1) to F(0). The b'-subunit is a diverged and duplicated form of b found in plants and photosynthetic bacteria.</text>
</comment>
<dbReference type="GO" id="GO:0046933">
    <property type="term" value="F:proton-transporting ATP synthase activity, rotational mechanism"/>
    <property type="evidence" value="ECO:0007669"/>
    <property type="project" value="UniProtKB-UniRule"/>
</dbReference>
<keyword evidence="17" id="KW-0175">Coiled coil</keyword>
<name>A0AAD1FRF5_9FLAO</name>
<dbReference type="PANTHER" id="PTHR33445">
    <property type="entry name" value="ATP SYNTHASE SUBUNIT B', CHLOROPLASTIC"/>
    <property type="match status" value="1"/>
</dbReference>
<evidence type="ECO:0000256" key="7">
    <source>
        <dbReference type="ARBA" id="ARBA00022989"/>
    </source>
</evidence>
<dbReference type="Pfam" id="PF00430">
    <property type="entry name" value="ATP-synt_B"/>
    <property type="match status" value="1"/>
</dbReference>
<dbReference type="InterPro" id="IPR005864">
    <property type="entry name" value="ATP_synth_F0_bsu_bac"/>
</dbReference>
<dbReference type="GeneID" id="66556996"/>
<dbReference type="GO" id="GO:0016787">
    <property type="term" value="F:hydrolase activity"/>
    <property type="evidence" value="ECO:0007669"/>
    <property type="project" value="UniProtKB-KW"/>
</dbReference>
<evidence type="ECO:0000256" key="14">
    <source>
        <dbReference type="ARBA" id="ARBA00037847"/>
    </source>
</evidence>
<dbReference type="InterPro" id="IPR050059">
    <property type="entry name" value="ATP_synthase_B_chain"/>
</dbReference>
<reference evidence="18 19" key="1">
    <citation type="submission" date="2014-06" db="EMBL/GenBank/DDBJ databases">
        <title>Genome sequence of the intracellular symbiont Blattabacterium cuenoti, strain CPU2 from the wood feeding cockroach Cryptocercus punctulatus.</title>
        <authorList>
            <person name="Kinjo Y."/>
            <person name="Ohkuma M."/>
            <person name="Tokuda G."/>
        </authorList>
    </citation>
    <scope>NUCLEOTIDE SEQUENCE [LARGE SCALE GENOMIC DNA]</scope>
    <source>
        <strain evidence="18 19">CPU2</strain>
    </source>
</reference>
<keyword evidence="6 15" id="KW-0375">Hydrogen ion transport</keyword>
<keyword evidence="4 15" id="KW-0138">CF(0)</keyword>
<keyword evidence="7 15" id="KW-1133">Transmembrane helix</keyword>
<proteinExistence type="inferred from homology"/>
<dbReference type="EMBL" id="AP014610">
    <property type="protein sequence ID" value="BBA17591.1"/>
    <property type="molecule type" value="Genomic_DNA"/>
</dbReference>
<keyword evidence="8 15" id="KW-0406">Ion transport</keyword>
<dbReference type="GO" id="GO:0046961">
    <property type="term" value="F:proton-transporting ATPase activity, rotational mechanism"/>
    <property type="evidence" value="ECO:0007669"/>
    <property type="project" value="TreeGrafter"/>
</dbReference>
<dbReference type="HAMAP" id="MF_01398">
    <property type="entry name" value="ATP_synth_b_bprime"/>
    <property type="match status" value="1"/>
</dbReference>
<feature type="coiled-coil region" evidence="17">
    <location>
        <begin position="44"/>
        <end position="71"/>
    </location>
</feature>
<evidence type="ECO:0000256" key="11">
    <source>
        <dbReference type="ARBA" id="ARBA00025198"/>
    </source>
</evidence>
<dbReference type="RefSeq" id="WP_110548882.1">
    <property type="nucleotide sequence ID" value="NZ_AP014610.1"/>
</dbReference>
<comment type="subunit">
    <text evidence="15">F-type ATPases have 2 components, F(1) - the catalytic core - and F(0) - the membrane proton channel. F(1) has five subunits: alpha(3), beta(3), gamma(1), delta(1), epsilon(1). F(0) has three main subunits: a(1), b(2) and c(10-14). The alpha and beta chains form an alternating ring which encloses part of the gamma chain. F(1) is attached to F(0) by a central stalk formed by the gamma and epsilon chains, while a peripheral stalk is formed by the delta and b chains.</text>
</comment>
<dbReference type="GO" id="GO:0045259">
    <property type="term" value="C:proton-transporting ATP synthase complex"/>
    <property type="evidence" value="ECO:0007669"/>
    <property type="project" value="UniProtKB-KW"/>
</dbReference>
<dbReference type="CDD" id="cd06503">
    <property type="entry name" value="ATP-synt_Fo_b"/>
    <property type="match status" value="1"/>
</dbReference>
<evidence type="ECO:0000256" key="4">
    <source>
        <dbReference type="ARBA" id="ARBA00022547"/>
    </source>
</evidence>
<organism evidence="18 19">
    <name type="scientific">Blattabacterium punctulatus CPU2</name>
    <dbReference type="NCBI Taxonomy" id="1457032"/>
    <lineage>
        <taxon>Bacteria</taxon>
        <taxon>Pseudomonadati</taxon>
        <taxon>Bacteroidota</taxon>
        <taxon>Flavobacteriia</taxon>
        <taxon>Flavobacteriales</taxon>
        <taxon>Blattabacteriaceae</taxon>
        <taxon>Blattabacterium</taxon>
    </lineage>
</organism>
<feature type="transmembrane region" description="Helical" evidence="15">
    <location>
        <begin position="12"/>
        <end position="30"/>
    </location>
</feature>
<accession>A0AAD1FRF5</accession>
<evidence type="ECO:0000256" key="13">
    <source>
        <dbReference type="ARBA" id="ARBA00026054"/>
    </source>
</evidence>
<dbReference type="InterPro" id="IPR002146">
    <property type="entry name" value="ATP_synth_b/b'su_bac/chlpt"/>
</dbReference>
<evidence type="ECO:0000256" key="9">
    <source>
        <dbReference type="ARBA" id="ARBA00023136"/>
    </source>
</evidence>
<dbReference type="GO" id="GO:0012505">
    <property type="term" value="C:endomembrane system"/>
    <property type="evidence" value="ECO:0007669"/>
    <property type="project" value="UniProtKB-SubCell"/>
</dbReference>
<evidence type="ECO:0000256" key="12">
    <source>
        <dbReference type="ARBA" id="ARBA00025614"/>
    </source>
</evidence>
<keyword evidence="2 15" id="KW-0813">Transport</keyword>
<comment type="subunit">
    <text evidence="13">F-type ATPases have 2 components, F(1) - the catalytic core - and F(0) - the membrane proton channel. F(1) has five subunits: alpha(3), beta(3), gamma(1), delta(1), epsilon(1). F(0) has four main subunits: a(1), b(2) and c(10-14). The alpha and beta chains form an alternating ring which encloses part of the gamma chain. F(1) is attached to F(0) by a central stalk formed by the gamma and epsilon chains, while a peripheral stalk is formed by the delta and b chains.</text>
</comment>
<evidence type="ECO:0000256" key="10">
    <source>
        <dbReference type="ARBA" id="ARBA00023310"/>
    </source>
</evidence>
<evidence type="ECO:0000313" key="19">
    <source>
        <dbReference type="Proteomes" id="UP000262607"/>
    </source>
</evidence>
<comment type="subcellular location">
    <subcellularLocation>
        <location evidence="15">Cell membrane</location>
        <topology evidence="15">Single-pass membrane protein</topology>
    </subcellularLocation>
    <subcellularLocation>
        <location evidence="14">Endomembrane system</location>
        <topology evidence="14">Single-pass membrane protein</topology>
    </subcellularLocation>
</comment>
<gene>
    <name evidence="15 18" type="primary">atpF</name>
    <name evidence="18" type="ORF">CPU2_073</name>
</gene>
<evidence type="ECO:0000256" key="15">
    <source>
        <dbReference type="HAMAP-Rule" id="MF_01398"/>
    </source>
</evidence>
<protein>
    <recommendedName>
        <fullName evidence="15">ATP synthase subunit b</fullName>
    </recommendedName>
    <alternativeName>
        <fullName evidence="15">ATP synthase F(0) sector subunit b</fullName>
    </alternativeName>
    <alternativeName>
        <fullName evidence="15">ATPase subunit I</fullName>
    </alternativeName>
    <alternativeName>
        <fullName evidence="15">F-type ATPase subunit b</fullName>
        <shortName evidence="15">F-ATPase subunit b</shortName>
    </alternativeName>
</protein>
<keyword evidence="5 15" id="KW-0812">Transmembrane</keyword>
<keyword evidence="9 15" id="KW-0472">Membrane</keyword>
<dbReference type="PANTHER" id="PTHR33445:SF1">
    <property type="entry name" value="ATP SYNTHASE SUBUNIT B"/>
    <property type="match status" value="1"/>
</dbReference>
<keyword evidence="18" id="KW-0378">Hydrolase</keyword>
<evidence type="ECO:0000256" key="5">
    <source>
        <dbReference type="ARBA" id="ARBA00022692"/>
    </source>
</evidence>
<evidence type="ECO:0000256" key="8">
    <source>
        <dbReference type="ARBA" id="ARBA00023065"/>
    </source>
</evidence>
<evidence type="ECO:0000313" key="18">
    <source>
        <dbReference type="EMBL" id="BBA17591.1"/>
    </source>
</evidence>
<evidence type="ECO:0000256" key="16">
    <source>
        <dbReference type="RuleBase" id="RU003848"/>
    </source>
</evidence>
<comment type="function">
    <text evidence="11 15">F(1)F(0) ATP synthase produces ATP from ADP in the presence of a proton or sodium gradient. F-type ATPases consist of two structural domains, F(1) containing the extramembraneous catalytic core and F(0) containing the membrane proton channel, linked together by a central stalk and a peripheral stalk. During catalysis, ATP synthesis in the catalytic domain of F(1) is coupled via a rotary mechanism of the central stalk subunits to proton translocation.</text>
</comment>
<dbReference type="NCBIfam" id="TIGR01144">
    <property type="entry name" value="ATP_synt_b"/>
    <property type="match status" value="1"/>
</dbReference>
<evidence type="ECO:0000256" key="1">
    <source>
        <dbReference type="ARBA" id="ARBA00005513"/>
    </source>
</evidence>
<sequence>MDLITPSIGLIIWQTIIFVILILFLSKYAWKPIIKFIDQREEKIRISIENANQIKKELDFIEKKKNKILKETRIKRDMILKEAIQMKENIKYKAIEEGFLEKKKILTETKKIIQIEKKAAIHDLKNQIGNISIKIAEKILKKELDQNQKMEKQEKFIKEWLNKLN</sequence>
<evidence type="ECO:0000256" key="6">
    <source>
        <dbReference type="ARBA" id="ARBA00022781"/>
    </source>
</evidence>